<protein>
    <submittedName>
        <fullName evidence="1">Uncharacterized protein</fullName>
    </submittedName>
</protein>
<dbReference type="Proteomes" id="UP000533080">
    <property type="component" value="Unassembled WGS sequence"/>
</dbReference>
<dbReference type="AlphaFoldDB" id="A0A7Y4IE52"/>
<proteinExistence type="predicted"/>
<gene>
    <name evidence="1" type="ORF">HNV28_03925</name>
</gene>
<dbReference type="EMBL" id="JABFNT010000009">
    <property type="protein sequence ID" value="NOJ77494.1"/>
    <property type="molecule type" value="Genomic_DNA"/>
</dbReference>
<name>A0A7Y4IE52_MYXXA</name>
<reference evidence="1 2" key="1">
    <citation type="submission" date="2020-05" db="EMBL/GenBank/DDBJ databases">
        <authorList>
            <person name="Whitworth D."/>
        </authorList>
    </citation>
    <scope>NUCLEOTIDE SEQUENCE [LARGE SCALE GENOMIC DNA]</scope>
    <source>
        <strain evidence="1 2">AM005</strain>
    </source>
</reference>
<evidence type="ECO:0000313" key="1">
    <source>
        <dbReference type="EMBL" id="NOJ77494.1"/>
    </source>
</evidence>
<organism evidence="1 2">
    <name type="scientific">Myxococcus xanthus</name>
    <dbReference type="NCBI Taxonomy" id="34"/>
    <lineage>
        <taxon>Bacteria</taxon>
        <taxon>Pseudomonadati</taxon>
        <taxon>Myxococcota</taxon>
        <taxon>Myxococcia</taxon>
        <taxon>Myxococcales</taxon>
        <taxon>Cystobacterineae</taxon>
        <taxon>Myxococcaceae</taxon>
        <taxon>Myxococcus</taxon>
    </lineage>
</organism>
<evidence type="ECO:0000313" key="2">
    <source>
        <dbReference type="Proteomes" id="UP000533080"/>
    </source>
</evidence>
<sequence>MGWDDWTGNVRGVPRPWVGRKTRDLTRRVSCDGACGVVRRAVVDTLRSEAQAVTLPRMNRLLGVLVVAVAVVAHAEEAGGLKWTAPADWAVQGARPMRAATYKIPAAKGDTEGAELAVFYFGQGQGGAVDANVKRWVGQFQTADGKPIPQEKSKTKTEKVNGMPLTTVDVKGTYTGGGPMMGPSTPKPGFRLLGAIVEGAQGAVFFKLTGPEKTVAASEKSFRKLLESVEKQ</sequence>
<accession>A0A7Y4IE52</accession>
<comment type="caution">
    <text evidence="1">The sequence shown here is derived from an EMBL/GenBank/DDBJ whole genome shotgun (WGS) entry which is preliminary data.</text>
</comment>